<dbReference type="InterPro" id="IPR000157">
    <property type="entry name" value="TIR_dom"/>
</dbReference>
<evidence type="ECO:0000259" key="21">
    <source>
        <dbReference type="PROSITE" id="PS50104"/>
    </source>
</evidence>
<dbReference type="InterPro" id="IPR026906">
    <property type="entry name" value="LRR_5"/>
</dbReference>
<dbReference type="FunFam" id="3.40.50.10140:FF:000003">
    <property type="entry name" value="Toll-like receptor 7"/>
    <property type="match status" value="1"/>
</dbReference>
<keyword evidence="8" id="KW-0812">Transmembrane</keyword>
<evidence type="ECO:0000256" key="13">
    <source>
        <dbReference type="ARBA" id="ARBA00022859"/>
    </source>
</evidence>
<keyword evidence="10" id="KW-0677">Repeat</keyword>
<dbReference type="GO" id="GO:0045335">
    <property type="term" value="C:phagocytic vesicle"/>
    <property type="evidence" value="ECO:0007669"/>
    <property type="project" value="UniProtKB-SubCell"/>
</dbReference>
<dbReference type="SMART" id="SM00255">
    <property type="entry name" value="TIR"/>
    <property type="match status" value="1"/>
</dbReference>
<feature type="non-terminal residue" evidence="22">
    <location>
        <position position="1"/>
    </location>
</feature>
<comment type="caution">
    <text evidence="22">The sequence shown here is derived from an EMBL/GenBank/DDBJ whole genome shotgun (WGS) entry which is preliminary data.</text>
</comment>
<dbReference type="InterPro" id="IPR032675">
    <property type="entry name" value="LRR_dom_sf"/>
</dbReference>
<evidence type="ECO:0000256" key="2">
    <source>
        <dbReference type="ARBA" id="ARBA00004177"/>
    </source>
</evidence>
<dbReference type="InterPro" id="IPR001611">
    <property type="entry name" value="Leu-rich_rpt"/>
</dbReference>
<proteinExistence type="inferred from homology"/>
<evidence type="ECO:0000256" key="17">
    <source>
        <dbReference type="ARBA" id="ARBA00023180"/>
    </source>
</evidence>
<organism evidence="22 23">
    <name type="scientific">Upupa epops</name>
    <name type="common">Eurasian hoopoe</name>
    <dbReference type="NCBI Taxonomy" id="57439"/>
    <lineage>
        <taxon>Eukaryota</taxon>
        <taxon>Metazoa</taxon>
        <taxon>Chordata</taxon>
        <taxon>Craniata</taxon>
        <taxon>Vertebrata</taxon>
        <taxon>Euteleostomi</taxon>
        <taxon>Archelosauria</taxon>
        <taxon>Archosauria</taxon>
        <taxon>Dinosauria</taxon>
        <taxon>Saurischia</taxon>
        <taxon>Theropoda</taxon>
        <taxon>Coelurosauria</taxon>
        <taxon>Aves</taxon>
        <taxon>Neognathae</taxon>
        <taxon>Neoaves</taxon>
        <taxon>Telluraves</taxon>
        <taxon>Coraciimorphae</taxon>
        <taxon>Bucerotiformes</taxon>
        <taxon>Upupidae</taxon>
        <taxon>Upupa</taxon>
    </lineage>
</organism>
<protein>
    <submittedName>
        <fullName evidence="22">TLR7 protein</fullName>
    </submittedName>
</protein>
<evidence type="ECO:0000256" key="6">
    <source>
        <dbReference type="ARBA" id="ARBA00022588"/>
    </source>
</evidence>
<accession>A0A7K6B7E7</accession>
<dbReference type="GO" id="GO:0034154">
    <property type="term" value="P:toll-like receptor 7 signaling pathway"/>
    <property type="evidence" value="ECO:0007669"/>
    <property type="project" value="TreeGrafter"/>
</dbReference>
<evidence type="ECO:0000256" key="8">
    <source>
        <dbReference type="ARBA" id="ARBA00022692"/>
    </source>
</evidence>
<dbReference type="Pfam" id="PF13306">
    <property type="entry name" value="LRR_5"/>
    <property type="match status" value="1"/>
</dbReference>
<dbReference type="InterPro" id="IPR003591">
    <property type="entry name" value="Leu-rich_rpt_typical-subtyp"/>
</dbReference>
<dbReference type="InterPro" id="IPR035897">
    <property type="entry name" value="Toll_tir_struct_dom_sf"/>
</dbReference>
<evidence type="ECO:0000256" key="7">
    <source>
        <dbReference type="ARBA" id="ARBA00022614"/>
    </source>
</evidence>
<keyword evidence="16" id="KW-0675">Receptor</keyword>
<dbReference type="GO" id="GO:0045087">
    <property type="term" value="P:innate immune response"/>
    <property type="evidence" value="ECO:0007669"/>
    <property type="project" value="UniProtKB-KW"/>
</dbReference>
<dbReference type="GO" id="GO:0051607">
    <property type="term" value="P:defense response to virus"/>
    <property type="evidence" value="ECO:0007669"/>
    <property type="project" value="TreeGrafter"/>
</dbReference>
<dbReference type="InterPro" id="IPR041283">
    <property type="entry name" value="LRR_12"/>
</dbReference>
<dbReference type="GO" id="GO:0006954">
    <property type="term" value="P:inflammatory response"/>
    <property type="evidence" value="ECO:0007669"/>
    <property type="project" value="UniProtKB-KW"/>
</dbReference>
<name>A0A7K6B7E7_UPUEP</name>
<gene>
    <name evidence="22" type="primary">Tlr7</name>
    <name evidence="22" type="ORF">UPUEPO_R10744</name>
</gene>
<keyword evidence="23" id="KW-1185">Reference proteome</keyword>
<keyword evidence="15" id="KW-0472">Membrane</keyword>
<dbReference type="AlphaFoldDB" id="A0A7K6B7E7"/>
<evidence type="ECO:0000256" key="15">
    <source>
        <dbReference type="ARBA" id="ARBA00023136"/>
    </source>
</evidence>
<dbReference type="SUPFAM" id="SSF52200">
    <property type="entry name" value="Toll/Interleukin receptor TIR domain"/>
    <property type="match status" value="1"/>
</dbReference>
<keyword evidence="11" id="KW-0967">Endosome</keyword>
<dbReference type="SMART" id="SM00082">
    <property type="entry name" value="LRRCT"/>
    <property type="match status" value="1"/>
</dbReference>
<evidence type="ECO:0000256" key="5">
    <source>
        <dbReference type="ARBA" id="ARBA00009634"/>
    </source>
</evidence>
<evidence type="ECO:0000256" key="3">
    <source>
        <dbReference type="ARBA" id="ARBA00004262"/>
    </source>
</evidence>
<sequence length="1026" mass="117109">LLSEPWFPRSLPCEVTASEGTVTVDCTDRRLVEVPKGIPSNATNLTLSINHIAHIYPNSFDHLDNLVEIDFRCNCVPVRMGPKDHVCTTPPKIENGSFATLAGLKSLYLDGNQLLEIPQGLPTTLSLLSLEANSIASIQRANFSELGNIEVLYLGQNCYYRNPCNVSFEIEETAFLELKKLTILSLKSNNLTRIPPNLSSTLKELYIYNNMIQVIGEHDFSALSNLEILDLSGNCPRCYNAPYPCVPCPKSTIEIHANAFYPLKNLRILRLHSNSLQSVPSSWFRNIKNLRKLDLSQNFLIKEIGDAQFLTFIPSLVELDLSFNFELKTYSPYLNLSKTFSLLSNLEILRLKGYVFKELKEENLSPLLSLTNLSVLDLGTNFIKVAELTVFKKFPALKLIDLSVNKISPSSGASNLIGSCSNPRISVEQHNRQLFQEMHYFKYDEYGRSCRSKDKEAASYQSPVLEDCLKYGETLDLSRNNIFFINPSDFQGLSSLRCLNLSGNAISQTLNGTEFHYLSELKYLDFSNNRIDLLYSTAFEELKHLEILDLSNNEHYFLAEGVSHMLSFMKNLAHLKKLMMNENAIATSINTGMESQSLKILEFRGNRLDVLWMDGNSKFLSFFSNLSSLEQLDISFNMLSFLPHGAFEAMPPELKILNLTNNRMISFNWGSLHYLKKLVTLDLSNNLLATVPRELANCSSTLKKLMLRNNRIQQLTKHFLRGAFKLEHLDLSSNKIQVIKKSSFPKNVINNLKMLLLHDNPFKCNCEAVWFVSWINQTQVNIPLLATDVTCAGPGAHKGRSVVFLNLYTCELDTSYLILYALSTSTVLSLMVFALMSHLYFWDVWYSYHYCAAKLKGYQRLSLPDACYDAFIAYDSEDPAVNEWVLEELVERLEGQKARQFNLCLEERDWLPGQPVLDNLSQSIQLSKKTIFVLTNKYIKSGSFKTTFYMAHQRLLDEKIDVIILIFLEKVFQKSRYVKLRKRLCRSSVLEWPSNPRSQPYFWYCLKNAIATNNTLAYNKLLQETV</sequence>
<dbReference type="Gene3D" id="3.40.50.10140">
    <property type="entry name" value="Toll/interleukin-1 receptor homology (TIR) domain"/>
    <property type="match status" value="1"/>
</dbReference>
<dbReference type="GO" id="GO:0005768">
    <property type="term" value="C:endosome"/>
    <property type="evidence" value="ECO:0007669"/>
    <property type="project" value="UniProtKB-SubCell"/>
</dbReference>
<keyword evidence="20" id="KW-0968">Cytoplasmic vesicle</keyword>
<dbReference type="PANTHER" id="PTHR47410:SF2">
    <property type="entry name" value="TOLL-LIKE RECEPTOR 7"/>
    <property type="match status" value="1"/>
</dbReference>
<dbReference type="GO" id="GO:0002224">
    <property type="term" value="P:toll-like receptor signaling pathway"/>
    <property type="evidence" value="ECO:0007669"/>
    <property type="project" value="TreeGrafter"/>
</dbReference>
<evidence type="ECO:0000256" key="1">
    <source>
        <dbReference type="ARBA" id="ARBA00004115"/>
    </source>
</evidence>
<dbReference type="GO" id="GO:1902533">
    <property type="term" value="P:positive regulation of intracellular signal transduction"/>
    <property type="evidence" value="ECO:0007669"/>
    <property type="project" value="UniProtKB-ARBA"/>
</dbReference>
<dbReference type="GO" id="GO:0005886">
    <property type="term" value="C:plasma membrane"/>
    <property type="evidence" value="ECO:0007669"/>
    <property type="project" value="TreeGrafter"/>
</dbReference>
<evidence type="ECO:0000256" key="11">
    <source>
        <dbReference type="ARBA" id="ARBA00022753"/>
    </source>
</evidence>
<keyword evidence="6" id="KW-0399">Innate immunity</keyword>
<keyword evidence="9" id="KW-0732">Signal</keyword>
<evidence type="ECO:0000256" key="9">
    <source>
        <dbReference type="ARBA" id="ARBA00022729"/>
    </source>
</evidence>
<dbReference type="Pfam" id="PF18837">
    <property type="entry name" value="LRR_12"/>
    <property type="match status" value="1"/>
</dbReference>
<dbReference type="Gene3D" id="3.80.10.10">
    <property type="entry name" value="Ribonuclease Inhibitor"/>
    <property type="match status" value="1"/>
</dbReference>
<dbReference type="PROSITE" id="PS50104">
    <property type="entry name" value="TIR"/>
    <property type="match status" value="1"/>
</dbReference>
<dbReference type="GO" id="GO:0038187">
    <property type="term" value="F:pattern recognition receptor activity"/>
    <property type="evidence" value="ECO:0007669"/>
    <property type="project" value="TreeGrafter"/>
</dbReference>
<dbReference type="GO" id="GO:0005789">
    <property type="term" value="C:endoplasmic reticulum membrane"/>
    <property type="evidence" value="ECO:0007669"/>
    <property type="project" value="UniProtKB-SubCell"/>
</dbReference>
<dbReference type="PROSITE" id="PS51450">
    <property type="entry name" value="LRR"/>
    <property type="match status" value="4"/>
</dbReference>
<evidence type="ECO:0000256" key="14">
    <source>
        <dbReference type="ARBA" id="ARBA00022989"/>
    </source>
</evidence>
<keyword evidence="12" id="KW-0256">Endoplasmic reticulum</keyword>
<dbReference type="OrthoDB" id="10006997at2759"/>
<evidence type="ECO:0000256" key="4">
    <source>
        <dbReference type="ARBA" id="ARBA00004371"/>
    </source>
</evidence>
<evidence type="ECO:0000313" key="22">
    <source>
        <dbReference type="EMBL" id="NWU97349.1"/>
    </source>
</evidence>
<dbReference type="InterPro" id="IPR000483">
    <property type="entry name" value="Cys-rich_flank_reg_C"/>
</dbReference>
<dbReference type="Pfam" id="PF01582">
    <property type="entry name" value="TIR"/>
    <property type="match status" value="1"/>
</dbReference>
<keyword evidence="13" id="KW-0391">Immunity</keyword>
<feature type="domain" description="TIR" evidence="21">
    <location>
        <begin position="866"/>
        <end position="1010"/>
    </location>
</feature>
<dbReference type="SUPFAM" id="SSF52058">
    <property type="entry name" value="L domain-like"/>
    <property type="match status" value="1"/>
</dbReference>
<dbReference type="Pfam" id="PF13855">
    <property type="entry name" value="LRR_8"/>
    <property type="match status" value="5"/>
</dbReference>
<evidence type="ECO:0000256" key="18">
    <source>
        <dbReference type="ARBA" id="ARBA00023198"/>
    </source>
</evidence>
<evidence type="ECO:0000256" key="20">
    <source>
        <dbReference type="ARBA" id="ARBA00023329"/>
    </source>
</evidence>
<evidence type="ECO:0000256" key="12">
    <source>
        <dbReference type="ARBA" id="ARBA00022824"/>
    </source>
</evidence>
<evidence type="ECO:0000256" key="10">
    <source>
        <dbReference type="ARBA" id="ARBA00022737"/>
    </source>
</evidence>
<comment type="similarity">
    <text evidence="5">Belongs to the Toll-like receptor family.</text>
</comment>
<dbReference type="GO" id="GO:0005764">
    <property type="term" value="C:lysosome"/>
    <property type="evidence" value="ECO:0007669"/>
    <property type="project" value="UniProtKB-SubCell"/>
</dbReference>
<dbReference type="SMART" id="SM00365">
    <property type="entry name" value="LRR_SD22"/>
    <property type="match status" value="8"/>
</dbReference>
<dbReference type="EMBL" id="VZRI01009416">
    <property type="protein sequence ID" value="NWU97349.1"/>
    <property type="molecule type" value="Genomic_DNA"/>
</dbReference>
<evidence type="ECO:0000256" key="19">
    <source>
        <dbReference type="ARBA" id="ARBA00023228"/>
    </source>
</evidence>
<comment type="subcellular location">
    <subcellularLocation>
        <location evidence="3">Cytoplasmic vesicle</location>
        <location evidence="3">Phagosome</location>
    </subcellularLocation>
    <subcellularLocation>
        <location evidence="1">Endoplasmic reticulum membrane</location>
        <topology evidence="1">Single-pass type I membrane protein</topology>
    </subcellularLocation>
    <subcellularLocation>
        <location evidence="2">Endosome</location>
    </subcellularLocation>
    <subcellularLocation>
        <location evidence="4">Lysosome</location>
    </subcellularLocation>
</comment>
<evidence type="ECO:0000313" key="23">
    <source>
        <dbReference type="Proteomes" id="UP000544127"/>
    </source>
</evidence>
<dbReference type="GO" id="GO:0032755">
    <property type="term" value="P:positive regulation of interleukin-6 production"/>
    <property type="evidence" value="ECO:0007669"/>
    <property type="project" value="TreeGrafter"/>
</dbReference>
<dbReference type="SMART" id="SM00369">
    <property type="entry name" value="LRR_TYP"/>
    <property type="match status" value="14"/>
</dbReference>
<dbReference type="PANTHER" id="PTHR47410">
    <property type="entry name" value="TOLL-LIKE RECEPTOR 7-RELATED"/>
    <property type="match status" value="1"/>
</dbReference>
<keyword evidence="7" id="KW-0433">Leucine-rich repeat</keyword>
<dbReference type="SUPFAM" id="SSF52047">
    <property type="entry name" value="RNI-like"/>
    <property type="match status" value="1"/>
</dbReference>
<evidence type="ECO:0000256" key="16">
    <source>
        <dbReference type="ARBA" id="ARBA00023170"/>
    </source>
</evidence>
<keyword evidence="19" id="KW-0458">Lysosome</keyword>
<keyword evidence="17" id="KW-0325">Glycoprotein</keyword>
<keyword evidence="18" id="KW-0395">Inflammatory response</keyword>
<feature type="non-terminal residue" evidence="22">
    <location>
        <position position="1026"/>
    </location>
</feature>
<reference evidence="22 23" key="1">
    <citation type="submission" date="2019-09" db="EMBL/GenBank/DDBJ databases">
        <title>Bird 10,000 Genomes (B10K) Project - Family phase.</title>
        <authorList>
            <person name="Zhang G."/>
        </authorList>
    </citation>
    <scope>NUCLEOTIDE SEQUENCE [LARGE SCALE GENOMIC DNA]</scope>
    <source>
        <strain evidence="22">B10K-DU-012-37</strain>
    </source>
</reference>
<dbReference type="Proteomes" id="UP000544127">
    <property type="component" value="Unassembled WGS sequence"/>
</dbReference>
<keyword evidence="14" id="KW-1133">Transmembrane helix</keyword>
<dbReference type="GO" id="GO:0007249">
    <property type="term" value="P:canonical NF-kappaB signal transduction"/>
    <property type="evidence" value="ECO:0007669"/>
    <property type="project" value="TreeGrafter"/>
</dbReference>
<dbReference type="FunFam" id="3.80.10.10:FF:000037">
    <property type="entry name" value="Toll-like receptor 7"/>
    <property type="match status" value="1"/>
</dbReference>